<name>A0A0Q3LCS8_BRADI</name>
<accession>A0A0Q3LCS8</accession>
<dbReference type="InParanoid" id="A0A0Q3LCS8"/>
<organism evidence="1">
    <name type="scientific">Brachypodium distachyon</name>
    <name type="common">Purple false brome</name>
    <name type="synonym">Trachynia distachya</name>
    <dbReference type="NCBI Taxonomy" id="15368"/>
    <lineage>
        <taxon>Eukaryota</taxon>
        <taxon>Viridiplantae</taxon>
        <taxon>Streptophyta</taxon>
        <taxon>Embryophyta</taxon>
        <taxon>Tracheophyta</taxon>
        <taxon>Spermatophyta</taxon>
        <taxon>Magnoliopsida</taxon>
        <taxon>Liliopsida</taxon>
        <taxon>Poales</taxon>
        <taxon>Poaceae</taxon>
        <taxon>BOP clade</taxon>
        <taxon>Pooideae</taxon>
        <taxon>Stipodae</taxon>
        <taxon>Brachypodieae</taxon>
        <taxon>Brachypodium</taxon>
    </lineage>
</organism>
<gene>
    <name evidence="1" type="ORF">BRADI_4g30970v3</name>
</gene>
<dbReference type="Proteomes" id="UP000008810">
    <property type="component" value="Chromosome 4"/>
</dbReference>
<dbReference type="Gramene" id="KQJ90349">
    <property type="protein sequence ID" value="KQJ90349"/>
    <property type="gene ID" value="BRADI_4g30970v3"/>
</dbReference>
<evidence type="ECO:0000313" key="2">
    <source>
        <dbReference type="EnsemblPlants" id="KQJ90349"/>
    </source>
</evidence>
<protein>
    <submittedName>
        <fullName evidence="1 2">Uncharacterized protein</fullName>
    </submittedName>
</protein>
<dbReference type="OrthoDB" id="692153at2759"/>
<dbReference type="EnsemblPlants" id="KQJ90349">
    <property type="protein sequence ID" value="KQJ90349"/>
    <property type="gene ID" value="BRADI_4g30970v3"/>
</dbReference>
<evidence type="ECO:0000313" key="3">
    <source>
        <dbReference type="Proteomes" id="UP000008810"/>
    </source>
</evidence>
<evidence type="ECO:0000313" key="1">
    <source>
        <dbReference type="EMBL" id="KQJ90349.1"/>
    </source>
</evidence>
<dbReference type="AlphaFoldDB" id="A0A0Q3LCS8"/>
<reference evidence="2" key="3">
    <citation type="submission" date="2018-08" db="UniProtKB">
        <authorList>
            <consortium name="EnsemblPlants"/>
        </authorList>
    </citation>
    <scope>IDENTIFICATION</scope>
    <source>
        <strain evidence="2">cv. Bd21</strain>
    </source>
</reference>
<reference evidence="1 2" key="1">
    <citation type="journal article" date="2010" name="Nature">
        <title>Genome sequencing and analysis of the model grass Brachypodium distachyon.</title>
        <authorList>
            <consortium name="International Brachypodium Initiative"/>
        </authorList>
    </citation>
    <scope>NUCLEOTIDE SEQUENCE [LARGE SCALE GENOMIC DNA]</scope>
    <source>
        <strain evidence="1 2">Bd21</strain>
    </source>
</reference>
<dbReference type="GO" id="GO:0005198">
    <property type="term" value="F:structural molecule activity"/>
    <property type="evidence" value="ECO:0007669"/>
    <property type="project" value="InterPro"/>
</dbReference>
<dbReference type="EMBL" id="CM000883">
    <property type="protein sequence ID" value="KQJ90349.1"/>
    <property type="molecule type" value="Genomic_DNA"/>
</dbReference>
<keyword evidence="3" id="KW-1185">Reference proteome</keyword>
<sequence length="183" mass="19799">MPIPEFVCDSEFDIVEESEILDVKPPPVRARGRYEPATAVSAAYALHWIPYAAAVSAVRALLGASHEDLRLRAHQLSCFLSATFIVDNGGQPKPPPPFAACVRFSEAELYVCADRPPLSQALQAVNRALMQVAVKDASHHPCDCYYDTLGALMLLLVDEAGAGPAVMGRAAFESAFAMEWVPQ</sequence>
<dbReference type="InterPro" id="IPR001337">
    <property type="entry name" value="TMV-like_coat"/>
</dbReference>
<reference evidence="1" key="2">
    <citation type="submission" date="2017-06" db="EMBL/GenBank/DDBJ databases">
        <title>WGS assembly of Brachypodium distachyon.</title>
        <authorList>
            <consortium name="The International Brachypodium Initiative"/>
            <person name="Lucas S."/>
            <person name="Harmon-Smith M."/>
            <person name="Lail K."/>
            <person name="Tice H."/>
            <person name="Grimwood J."/>
            <person name="Bruce D."/>
            <person name="Barry K."/>
            <person name="Shu S."/>
            <person name="Lindquist E."/>
            <person name="Wang M."/>
            <person name="Pitluck S."/>
            <person name="Vogel J.P."/>
            <person name="Garvin D.F."/>
            <person name="Mockler T.C."/>
            <person name="Schmutz J."/>
            <person name="Rokhsar D."/>
            <person name="Bevan M.W."/>
        </authorList>
    </citation>
    <scope>NUCLEOTIDE SEQUENCE</scope>
    <source>
        <strain evidence="1">Bd21</strain>
    </source>
</reference>
<dbReference type="Pfam" id="PF00721">
    <property type="entry name" value="TMV_coat"/>
    <property type="match status" value="1"/>
</dbReference>
<proteinExistence type="predicted"/>